<name>Q9S807_CHLRE</name>
<dbReference type="GeneID" id="5726104"/>
<dbReference type="AlphaFoldDB" id="Q9S807"/>
<evidence type="ECO:0000313" key="7">
    <source>
        <dbReference type="EMBL" id="AAD55945.1"/>
    </source>
</evidence>
<reference evidence="8 9" key="3">
    <citation type="journal article" date="2007" name="Science">
        <title>The Chlamydomonas genome reveals the evolution of key animal and plant functions.</title>
        <authorList>
            <person name="Merchant S.S."/>
            <person name="Prochnik S.E."/>
            <person name="Vallon O."/>
            <person name="Harris E.H."/>
            <person name="Karpowicz S.J."/>
            <person name="Witman G.B."/>
            <person name="Terry A."/>
            <person name="Salamov A."/>
            <person name="Fritz-Laylin L.K."/>
            <person name="Marechal-Drouard L."/>
            <person name="Marshall W.F."/>
            <person name="Qu L.H."/>
            <person name="Nelson D.R."/>
            <person name="Sanderfoot A.A."/>
            <person name="Spalding M.H."/>
            <person name="Kapitonov V.V."/>
            <person name="Ren Q."/>
            <person name="Ferris P."/>
            <person name="Lindquist E."/>
            <person name="Shapiro H."/>
            <person name="Lucas S.M."/>
            <person name="Grimwood J."/>
            <person name="Schmutz J."/>
            <person name="Cardol P."/>
            <person name="Cerutti H."/>
            <person name="Chanfreau G."/>
            <person name="Chen C.L."/>
            <person name="Cognat V."/>
            <person name="Croft M.T."/>
            <person name="Dent R."/>
            <person name="Dutcher S."/>
            <person name="Fernandez E."/>
            <person name="Fukuzawa H."/>
            <person name="Gonzalez-Ballester D."/>
            <person name="Gonzalez-Halphen D."/>
            <person name="Hallmann A."/>
            <person name="Hanikenne M."/>
            <person name="Hippler M."/>
            <person name="Inwood W."/>
            <person name="Jabbari K."/>
            <person name="Kalanon M."/>
            <person name="Kuras R."/>
            <person name="Lefebvre P.A."/>
            <person name="Lemaire S.D."/>
            <person name="Lobanov A.V."/>
            <person name="Lohr M."/>
            <person name="Manuell A."/>
            <person name="Meier I."/>
            <person name="Mets L."/>
            <person name="Mittag M."/>
            <person name="Mittelmeier T."/>
            <person name="Moroney J.V."/>
            <person name="Moseley J."/>
            <person name="Napoli C."/>
            <person name="Nedelcu A.M."/>
            <person name="Niyogi K."/>
            <person name="Novoselov S.V."/>
            <person name="Paulsen I.T."/>
            <person name="Pazour G."/>
            <person name="Purton S."/>
            <person name="Ral J.P."/>
            <person name="Riano-Pachon D.M."/>
            <person name="Riekhof W."/>
            <person name="Rymarquis L."/>
            <person name="Schroda M."/>
            <person name="Stern D."/>
            <person name="Umen J."/>
            <person name="Willows R."/>
            <person name="Wilson N."/>
            <person name="Zimmer S.L."/>
            <person name="Allmer J."/>
            <person name="Balk J."/>
            <person name="Bisova K."/>
            <person name="Chen C.J."/>
            <person name="Elias M."/>
            <person name="Gendler K."/>
            <person name="Hauser C."/>
            <person name="Lamb M.R."/>
            <person name="Ledford H."/>
            <person name="Long J.C."/>
            <person name="Minagawa J."/>
            <person name="Page M.D."/>
            <person name="Pan J."/>
            <person name="Pootakham W."/>
            <person name="Roje S."/>
            <person name="Rose A."/>
            <person name="Stahlberg E."/>
            <person name="Terauchi A.M."/>
            <person name="Yang P."/>
            <person name="Ball S."/>
            <person name="Bowler C."/>
            <person name="Dieckmann C.L."/>
            <person name="Gladyshev V.N."/>
            <person name="Green P."/>
            <person name="Jorgensen R."/>
            <person name="Mayfield S."/>
            <person name="Mueller-Roeber B."/>
            <person name="Rajamani S."/>
            <person name="Sayre R.T."/>
            <person name="Brokstein P."/>
            <person name="Dubchak I."/>
            <person name="Goodstein D."/>
            <person name="Hornick L."/>
            <person name="Huang Y.W."/>
            <person name="Jhaveri J."/>
            <person name="Luo Y."/>
            <person name="Martinez D."/>
            <person name="Ngau W.C."/>
            <person name="Otillar B."/>
            <person name="Poliakov A."/>
            <person name="Porter A."/>
            <person name="Szajkowski L."/>
            <person name="Werner G."/>
            <person name="Zhou K."/>
            <person name="Grigoriev I.V."/>
            <person name="Rokhsar D.S."/>
            <person name="Grossman A.R."/>
        </authorList>
    </citation>
    <scope>NUCLEOTIDE SEQUENCE [LARGE SCALE GENOMIC DNA]</scope>
    <source>
        <strain evidence="9">CC-503</strain>
        <strain evidence="8">CC-503 cw92 mt+</strain>
    </source>
</reference>
<dbReference type="OrthoDB" id="551907at2759"/>
<feature type="compositionally biased region" description="Polar residues" evidence="4">
    <location>
        <begin position="635"/>
        <end position="646"/>
    </location>
</feature>
<accession>Q9S807</accession>
<dbReference type="Gramene" id="PNW74555">
    <property type="protein sequence ID" value="PNW74555"/>
    <property type="gene ID" value="CHLRE_12g495100v5"/>
</dbReference>
<dbReference type="RefSeq" id="XP_001700553.1">
    <property type="nucleotide sequence ID" value="XM_001700501.1"/>
</dbReference>
<dbReference type="Gene3D" id="1.10.10.60">
    <property type="entry name" value="Homeodomain-like"/>
    <property type="match status" value="1"/>
</dbReference>
<sequence length="752" mass="75799">MDKAERAAGGPNAASEDDWLLEFWPEPAADFPAPVAPMLSQHQDAAQLPEAMPQQQGLALGGYGLTQQPSDFMQTGMPGFDAFSSGKAATLGLPLLADPQRASTDGASALMNAAQQSSEYMLAPGMGGMPHLLAPSVGTALPGTGHTGFADLSMGGMAGGIPGLGGPGIMHGQYFMQPQRAATGPAKSRLRWTPELHNRFVNAVNSLGGPDKATPKGILKLMGVDGLTIYHIKSHLQKYRLNIRLPGESGLAGDSADGSDGERSDGEGGVRRATSLERADTMSGMAGGAAAALGRAGGTPGGALISPGLAGGTSSTGGMAAGGGGGGGLVTEPSISRGTVLNAAGAVATAAPAAAAPAGGSAAVKRPAGTSLSSGSTASATRRNLEEALLFQMELQKKLHEQLETQRQLQLSLEAHGRYIASLMEQEGLTSRLPELSGGAPAAAPVAAGGAAGGMIAPPPPQQQLQHQPQLLQPQGSLPAGGSSEAHAAAGAGTMVVHQQQQQHVHHHHQQQQVQMQQHARHCDTCGAGGAGGAPSGGSSMQQLQAAEQQRTELVVAGRLGSMPAPASSSPLAGQAHQQQPLAGGAAHLVHVHSHTPGGQPHVQHQDAFAGAATAAAHASPGLPQSHSHLLPADLSSNAGPDTSAGQIKPEPDMSQQQQQQEQQEAEQLAQGLLNDSSAGAGAVSGSDGGGLGDFDFGDFGDLDGGAQGGLLGPGDLIGIAELEAAAAHEQQQEQEHDPLDADRAKRQRVEP</sequence>
<evidence type="ECO:0000256" key="2">
    <source>
        <dbReference type="ARBA" id="ARBA00023163"/>
    </source>
</evidence>
<evidence type="ECO:0000256" key="1">
    <source>
        <dbReference type="ARBA" id="ARBA00023015"/>
    </source>
</evidence>
<dbReference type="eggNOG" id="ENOG502QSXE">
    <property type="taxonomic scope" value="Eukaryota"/>
</dbReference>
<dbReference type="GO" id="GO:0003677">
    <property type="term" value="F:DNA binding"/>
    <property type="evidence" value="ECO:0007669"/>
    <property type="project" value="InterPro"/>
</dbReference>
<feature type="compositionally biased region" description="Basic and acidic residues" evidence="4">
    <location>
        <begin position="260"/>
        <end position="280"/>
    </location>
</feature>
<dbReference type="PANTHER" id="PTHR31499">
    <property type="entry name" value="MYB FAMILY TRANSCRIPTION FACTOR PHL11"/>
    <property type="match status" value="1"/>
</dbReference>
<feature type="compositionally biased region" description="Low complexity" evidence="4">
    <location>
        <begin position="463"/>
        <end position="503"/>
    </location>
</feature>
<keyword evidence="2" id="KW-0804">Transcription</keyword>
<dbReference type="InterPro" id="IPR017930">
    <property type="entry name" value="Myb_dom"/>
</dbReference>
<reference evidence="8" key="4">
    <citation type="submission" date="2017-07" db="EMBL/GenBank/DDBJ databases">
        <title>WGS assembly of Chlamydomonas reinhardtii.</title>
        <authorList>
            <consortium name="Chlamydomonas Annotation Team"/>
            <consortium name="JGI Annotation Team"/>
            <person name="Merchant S.S."/>
            <person name="Prochnik S.E."/>
            <person name="Vallon O."/>
            <person name="Harris E.H."/>
            <person name="Karpowicz S.J."/>
            <person name="Witman G.B."/>
            <person name="Terry A."/>
            <person name="Salamov A."/>
            <person name="Fritz-Laylin L.K."/>
            <person name="Marechal-Drouard L."/>
            <person name="Marshall W.F."/>
            <person name="Qu L.H."/>
            <person name="Nelson D.R."/>
            <person name="Sanderfoot A.A."/>
            <person name="Spalding M.H."/>
            <person name="Kapitonov V.V."/>
            <person name="Ren Q."/>
            <person name="Ferris P."/>
            <person name="Lindquist E."/>
            <person name="Shapiro H."/>
            <person name="Lucas S.M."/>
            <person name="Grimwood J."/>
            <person name="Schmutz J."/>
            <person name="Grigoriev I.V."/>
            <person name="Rokhsar D.S."/>
        </authorList>
    </citation>
    <scope>NUCLEOTIDE SEQUENCE</scope>
    <source>
        <strain evidence="8">CC-503 cw92 mt+</strain>
    </source>
</reference>
<evidence type="ECO:0000313" key="6">
    <source>
        <dbReference type="EMBL" id="AAD55941.1"/>
    </source>
</evidence>
<dbReference type="InterPro" id="IPR009057">
    <property type="entry name" value="Homeodomain-like_sf"/>
</dbReference>
<dbReference type="KEGG" id="cre:CHLRE_12g495100v5"/>
<dbReference type="PaxDb" id="3055-EDO97997"/>
<feature type="region of interest" description="Disordered" evidence="4">
    <location>
        <begin position="355"/>
        <end position="379"/>
    </location>
</feature>
<dbReference type="InterPro" id="IPR006447">
    <property type="entry name" value="Myb_dom_plants"/>
</dbReference>
<feature type="region of interest" description="Disordered" evidence="4">
    <location>
        <begin position="434"/>
        <end position="669"/>
    </location>
</feature>
<protein>
    <submittedName>
        <fullName evidence="7">Phosphate starvation regulator protein</fullName>
    </submittedName>
    <submittedName>
        <fullName evidence="6">Regulatory protein of P-starvation acclimation response Psr1</fullName>
    </submittedName>
</protein>
<keyword evidence="9" id="KW-1185">Reference proteome</keyword>
<feature type="compositionally biased region" description="Low complexity" evidence="4">
    <location>
        <begin position="438"/>
        <end position="449"/>
    </location>
</feature>
<dbReference type="Pfam" id="PF00249">
    <property type="entry name" value="Myb_DNA-binding"/>
    <property type="match status" value="1"/>
</dbReference>
<dbReference type="FunFam" id="1.10.10.60:FF:000002">
    <property type="entry name" value="Myb family transcription factor"/>
    <property type="match status" value="1"/>
</dbReference>
<feature type="compositionally biased region" description="Basic and acidic residues" evidence="4">
    <location>
        <begin position="731"/>
        <end position="752"/>
    </location>
</feature>
<dbReference type="GO" id="GO:0003700">
    <property type="term" value="F:DNA-binding transcription factor activity"/>
    <property type="evidence" value="ECO:0007669"/>
    <property type="project" value="InterPro"/>
</dbReference>
<dbReference type="SMR" id="Q9S807"/>
<reference evidence="7" key="2">
    <citation type="journal article" date="1999" name="Proc. Natl. Acad. Sci. U.S.A.">
        <title>Psr1, a nuclear localized protein that regulates phosphorus metabolism in Chlamydomonas.</title>
        <authorList>
            <person name="Wykoff D.D."/>
            <person name="Grossman A.R."/>
            <person name="Weeks D.P."/>
            <person name="Usuda H."/>
            <person name="Shimogawara K."/>
        </authorList>
    </citation>
    <scope>NUCLEOTIDE SEQUENCE</scope>
    <source>
        <strain evidence="6">CC125</strain>
        <strain evidence="7">CC425</strain>
    </source>
</reference>
<dbReference type="PANTHER" id="PTHR31499:SF79">
    <property type="entry name" value="HTH MYB-TYPE DOMAIN-CONTAINING PROTEIN"/>
    <property type="match status" value="1"/>
</dbReference>
<dbReference type="Pfam" id="PF14379">
    <property type="entry name" value="Myb_CC_LHEQLE"/>
    <property type="match status" value="1"/>
</dbReference>
<dbReference type="Proteomes" id="UP000006906">
    <property type="component" value="Chromosome 12"/>
</dbReference>
<dbReference type="PROSITE" id="PS51294">
    <property type="entry name" value="HTH_MYB"/>
    <property type="match status" value="1"/>
</dbReference>
<feature type="compositionally biased region" description="Low complexity" evidence="4">
    <location>
        <begin position="656"/>
        <end position="669"/>
    </location>
</feature>
<feature type="region of interest" description="Disordered" evidence="4">
    <location>
        <begin position="723"/>
        <end position="752"/>
    </location>
</feature>
<reference evidence="6" key="1">
    <citation type="journal article" date="1999" name="Plant Physiol.">
        <title>Chlamydomonas reinhardtii Mutants Abnormal in Their Responses to Phosphorus Deprivation.</title>
        <authorList>
            <person name="Shimogawara K."/>
            <person name="Wykoff D.D."/>
            <person name="Hideaki U."/>
            <person name="Grossman A.R."/>
        </authorList>
    </citation>
    <scope>NUCLEOTIDE SEQUENCE</scope>
    <source>
        <strain evidence="6">CC125</strain>
    </source>
</reference>
<dbReference type="InterPro" id="IPR025756">
    <property type="entry name" value="Myb_CC_LHEQLE"/>
</dbReference>
<evidence type="ECO:0000256" key="3">
    <source>
        <dbReference type="ARBA" id="ARBA00023242"/>
    </source>
</evidence>
<keyword evidence="1" id="KW-0805">Transcription regulation</keyword>
<dbReference type="InterPro" id="IPR001005">
    <property type="entry name" value="SANT/Myb"/>
</dbReference>
<dbReference type="NCBIfam" id="TIGR01557">
    <property type="entry name" value="myb_SHAQKYF"/>
    <property type="match status" value="1"/>
</dbReference>
<feature type="region of interest" description="Disordered" evidence="4">
    <location>
        <begin position="250"/>
        <end position="282"/>
    </location>
</feature>
<keyword evidence="3" id="KW-0539">Nucleus</keyword>
<dbReference type="InterPro" id="IPR046955">
    <property type="entry name" value="PHR1-like"/>
</dbReference>
<feature type="compositionally biased region" description="Gly residues" evidence="4">
    <location>
        <begin position="527"/>
        <end position="536"/>
    </location>
</feature>
<evidence type="ECO:0000313" key="9">
    <source>
        <dbReference type="Proteomes" id="UP000006906"/>
    </source>
</evidence>
<dbReference type="EMBL" id="AF174532">
    <property type="protein sequence ID" value="AAD55941.1"/>
    <property type="molecule type" value="Genomic_DNA"/>
</dbReference>
<dbReference type="HOGENOM" id="CLU_370226_0_0_1"/>
<feature type="compositionally biased region" description="Low complexity" evidence="4">
    <location>
        <begin position="564"/>
        <end position="573"/>
    </location>
</feature>
<feature type="domain" description="HTH myb-type" evidence="5">
    <location>
        <begin position="184"/>
        <end position="244"/>
    </location>
</feature>
<evidence type="ECO:0000313" key="8">
    <source>
        <dbReference type="EMBL" id="PNW74555.1"/>
    </source>
</evidence>
<gene>
    <name evidence="6" type="primary">PSR1</name>
    <name evidence="8" type="ORF">CHLRE_12g495100v5</name>
</gene>
<dbReference type="SUPFAM" id="SSF46689">
    <property type="entry name" value="Homeodomain-like"/>
    <property type="match status" value="1"/>
</dbReference>
<proteinExistence type="evidence at transcript level"/>
<feature type="compositionally biased region" description="Low complexity" evidence="4">
    <location>
        <begin position="608"/>
        <end position="619"/>
    </location>
</feature>
<dbReference type="STRING" id="3055.Q9S807"/>
<dbReference type="EMBL" id="CM008973">
    <property type="protein sequence ID" value="PNW74555.1"/>
    <property type="molecule type" value="Genomic_DNA"/>
</dbReference>
<evidence type="ECO:0000256" key="4">
    <source>
        <dbReference type="SAM" id="MobiDB-lite"/>
    </source>
</evidence>
<organism evidence="7">
    <name type="scientific">Chlamydomonas reinhardtii</name>
    <name type="common">Chlamydomonas smithii</name>
    <dbReference type="NCBI Taxonomy" id="3055"/>
    <lineage>
        <taxon>Eukaryota</taxon>
        <taxon>Viridiplantae</taxon>
        <taxon>Chlorophyta</taxon>
        <taxon>core chlorophytes</taxon>
        <taxon>Chlorophyceae</taxon>
        <taxon>CS clade</taxon>
        <taxon>Chlamydomonadales</taxon>
        <taxon>Chlamydomonadaceae</taxon>
        <taxon>Chlamydomonas</taxon>
    </lineage>
</organism>
<dbReference type="EMBL" id="AF174480">
    <property type="protein sequence ID" value="AAD55945.1"/>
    <property type="molecule type" value="mRNA"/>
</dbReference>
<evidence type="ECO:0000259" key="5">
    <source>
        <dbReference type="PROSITE" id="PS51294"/>
    </source>
</evidence>